<dbReference type="Gene3D" id="2.70.98.70">
    <property type="match status" value="1"/>
</dbReference>
<comment type="subcellular location">
    <subcellularLocation>
        <location evidence="1">Periplasm</location>
    </subcellularLocation>
</comment>
<evidence type="ECO:0000256" key="3">
    <source>
        <dbReference type="ARBA" id="ARBA00022764"/>
    </source>
</evidence>
<dbReference type="RefSeq" id="WP_068821557.1">
    <property type="nucleotide sequence ID" value="NZ_LWHJ01000022.1"/>
</dbReference>
<evidence type="ECO:0000256" key="2">
    <source>
        <dbReference type="ARBA" id="ARBA00022729"/>
    </source>
</evidence>
<name>A0A179DID7_9SPHI</name>
<sequence length="652" mass="74466">MKYIKGFTVFVLTLLTFTTVFAQNLERNFLLTEYKKKGEAGSLNVSDWRKSKVENLYKKISELPDQEKKAILASADKALQKDWPSLRLTDFLKYKNEGNLLAYYTPSSERKTHLTNLVIGELVSGRKGKYLPEIANGLWLMLEESTWVSPHHIFLQKEGEGLPDPNDQIIDLMSGDVSAMIAWIKFLFREQLEVVSPILLSRIDFELNRKIISPFLNRNDLHWLGYGPEKVNNWNIWINTNILITAITAVDDEETRNKVIEKTIRSADNFLNRYPNDGGCDEGVTYWGEAGGRLIQFVNLLTEASNNKLRWNDNQLIHNMGTYIYKMHIADNKFVNFSDALAENIPSPATVYTFGRIFNDQYLKEFSAYLSQLQDNSELGASLRYSNLNIFIKNLETADEISKEKAVAPLLAENFLPDLQVLTLRQKAGDTNGLTFAAKGGHNAESHNHNDIGNFILYLDGKPVIIDLGVDTYTKQTFSKDRYKLWNMQSAWHNCPTINGVEQQNGREFAAKDVEYVKKGGDEIFSMDISDAYPEDAQVQNWKRTFVFSPANSKLQLKENYILKKLISPFELNFMTDQKVETLKKGTVKFGDSSSSIIMEFDPKLFDVKIEKKEIDPGRLKNVWGESVSRIILKSKSTSLKSSHIINFKISN</sequence>
<dbReference type="InterPro" id="IPR008929">
    <property type="entry name" value="Chondroitin_lyas"/>
</dbReference>
<reference evidence="6 7" key="1">
    <citation type="submission" date="2016-04" db="EMBL/GenBank/DDBJ databases">
        <authorList>
            <person name="Evans L.H."/>
            <person name="Alamgir A."/>
            <person name="Owens N."/>
            <person name="Weber N.D."/>
            <person name="Virtaneva K."/>
            <person name="Barbian K."/>
            <person name="Babar A."/>
            <person name="Rosenke K."/>
        </authorList>
    </citation>
    <scope>NUCLEOTIDE SEQUENCE [LARGE SCALE GENOMIC DNA]</scope>
    <source>
        <strain evidence="6 7">CCM 8644</strain>
    </source>
</reference>
<gene>
    <name evidence="6" type="ORF">A5893_05035</name>
</gene>
<dbReference type="PANTHER" id="PTHR39210">
    <property type="entry name" value="HEPARIN-SULFATE LYASE"/>
    <property type="match status" value="1"/>
</dbReference>
<dbReference type="STRING" id="1826909.A5893_05035"/>
<dbReference type="Gene3D" id="1.50.10.100">
    <property type="entry name" value="Chondroitin AC/alginate lyase"/>
    <property type="match status" value="1"/>
</dbReference>
<comment type="caution">
    <text evidence="6">The sequence shown here is derived from an EMBL/GenBank/DDBJ whole genome shotgun (WGS) entry which is preliminary data.</text>
</comment>
<evidence type="ECO:0000313" key="6">
    <source>
        <dbReference type="EMBL" id="OAQ40319.1"/>
    </source>
</evidence>
<reference evidence="6 7" key="2">
    <citation type="submission" date="2016-06" db="EMBL/GenBank/DDBJ databases">
        <title>Pedobacter psychrophilus sp. nov., isolated from Antarctic fragmentary rock.</title>
        <authorList>
            <person name="Svec P."/>
        </authorList>
    </citation>
    <scope>NUCLEOTIDE SEQUENCE [LARGE SCALE GENOMIC DNA]</scope>
    <source>
        <strain evidence="6 7">CCM 8644</strain>
    </source>
</reference>
<keyword evidence="3" id="KW-0574">Periplasm</keyword>
<dbReference type="OrthoDB" id="9793856at2"/>
<dbReference type="Pfam" id="PF07940">
    <property type="entry name" value="Hepar_II_III_C"/>
    <property type="match status" value="1"/>
</dbReference>
<accession>A0A179DID7</accession>
<evidence type="ECO:0000259" key="5">
    <source>
        <dbReference type="Pfam" id="PF07940"/>
    </source>
</evidence>
<proteinExistence type="predicted"/>
<dbReference type="GO" id="GO:0042597">
    <property type="term" value="C:periplasmic space"/>
    <property type="evidence" value="ECO:0007669"/>
    <property type="project" value="UniProtKB-SubCell"/>
</dbReference>
<evidence type="ECO:0000256" key="1">
    <source>
        <dbReference type="ARBA" id="ARBA00004418"/>
    </source>
</evidence>
<dbReference type="PANTHER" id="PTHR39210:SF1">
    <property type="entry name" value="HEPARIN-SULFATE LYASE"/>
    <property type="match status" value="1"/>
</dbReference>
<dbReference type="SUPFAM" id="SSF48230">
    <property type="entry name" value="Chondroitin AC/alginate lyase"/>
    <property type="match status" value="1"/>
</dbReference>
<feature type="domain" description="Heparinase II/III-like C-terminal" evidence="5">
    <location>
        <begin position="437"/>
        <end position="581"/>
    </location>
</feature>
<keyword evidence="7" id="KW-1185">Reference proteome</keyword>
<evidence type="ECO:0000313" key="7">
    <source>
        <dbReference type="Proteomes" id="UP000078459"/>
    </source>
</evidence>
<dbReference type="GO" id="GO:0016829">
    <property type="term" value="F:lyase activity"/>
    <property type="evidence" value="ECO:0007669"/>
    <property type="project" value="UniProtKB-KW"/>
</dbReference>
<keyword evidence="4" id="KW-0456">Lyase</keyword>
<protein>
    <recommendedName>
        <fullName evidence="5">Heparinase II/III-like C-terminal domain-containing protein</fullName>
    </recommendedName>
</protein>
<dbReference type="InterPro" id="IPR012480">
    <property type="entry name" value="Hepar_II_III_C"/>
</dbReference>
<organism evidence="6 7">
    <name type="scientific">Pedobacter psychrophilus</name>
    <dbReference type="NCBI Taxonomy" id="1826909"/>
    <lineage>
        <taxon>Bacteria</taxon>
        <taxon>Pseudomonadati</taxon>
        <taxon>Bacteroidota</taxon>
        <taxon>Sphingobacteriia</taxon>
        <taxon>Sphingobacteriales</taxon>
        <taxon>Sphingobacteriaceae</taxon>
        <taxon>Pedobacter</taxon>
    </lineage>
</organism>
<evidence type="ECO:0000256" key="4">
    <source>
        <dbReference type="ARBA" id="ARBA00023239"/>
    </source>
</evidence>
<dbReference type="Proteomes" id="UP000078459">
    <property type="component" value="Unassembled WGS sequence"/>
</dbReference>
<keyword evidence="2" id="KW-0732">Signal</keyword>
<dbReference type="AlphaFoldDB" id="A0A179DID7"/>
<dbReference type="EMBL" id="LWHJ01000022">
    <property type="protein sequence ID" value="OAQ40319.1"/>
    <property type="molecule type" value="Genomic_DNA"/>
</dbReference>